<dbReference type="InterPro" id="IPR018062">
    <property type="entry name" value="HTH_AraC-typ_CS"/>
</dbReference>
<dbReference type="SMART" id="SM00342">
    <property type="entry name" value="HTH_ARAC"/>
    <property type="match status" value="1"/>
</dbReference>
<dbReference type="PROSITE" id="PS00041">
    <property type="entry name" value="HTH_ARAC_FAMILY_1"/>
    <property type="match status" value="1"/>
</dbReference>
<dbReference type="RefSeq" id="WP_204708927.1">
    <property type="nucleotide sequence ID" value="NZ_JBHSZV010000035.1"/>
</dbReference>
<dbReference type="Proteomes" id="UP001596410">
    <property type="component" value="Unassembled WGS sequence"/>
</dbReference>
<evidence type="ECO:0000256" key="2">
    <source>
        <dbReference type="ARBA" id="ARBA00023125"/>
    </source>
</evidence>
<evidence type="ECO:0000313" key="6">
    <source>
        <dbReference type="Proteomes" id="UP001596410"/>
    </source>
</evidence>
<accession>A0ABW2ENN2</accession>
<dbReference type="InterPro" id="IPR018060">
    <property type="entry name" value="HTH_AraC"/>
</dbReference>
<name>A0ABW2ENN2_9BACI</name>
<keyword evidence="3" id="KW-0804">Transcription</keyword>
<protein>
    <submittedName>
        <fullName evidence="5">Helix-turn-helix domain-containing protein</fullName>
    </submittedName>
</protein>
<proteinExistence type="predicted"/>
<reference evidence="6" key="1">
    <citation type="journal article" date="2019" name="Int. J. Syst. Evol. Microbiol.">
        <title>The Global Catalogue of Microorganisms (GCM) 10K type strain sequencing project: providing services to taxonomists for standard genome sequencing and annotation.</title>
        <authorList>
            <consortium name="The Broad Institute Genomics Platform"/>
            <consortium name="The Broad Institute Genome Sequencing Center for Infectious Disease"/>
            <person name="Wu L."/>
            <person name="Ma J."/>
        </authorList>
    </citation>
    <scope>NUCLEOTIDE SEQUENCE [LARGE SCALE GENOMIC DNA]</scope>
    <source>
        <strain evidence="6">CGMCC 4.1621</strain>
    </source>
</reference>
<dbReference type="Gene3D" id="1.10.10.60">
    <property type="entry name" value="Homeodomain-like"/>
    <property type="match status" value="2"/>
</dbReference>
<evidence type="ECO:0000256" key="1">
    <source>
        <dbReference type="ARBA" id="ARBA00023015"/>
    </source>
</evidence>
<keyword evidence="2" id="KW-0238">DNA-binding</keyword>
<dbReference type="InterPro" id="IPR020449">
    <property type="entry name" value="Tscrpt_reg_AraC-type_HTH"/>
</dbReference>
<gene>
    <name evidence="5" type="ORF">ACFQIC_14105</name>
</gene>
<dbReference type="PANTHER" id="PTHR43280:SF34">
    <property type="entry name" value="ARAC-FAMILY TRANSCRIPTIONAL REGULATOR"/>
    <property type="match status" value="1"/>
</dbReference>
<keyword evidence="1" id="KW-0805">Transcription regulation</keyword>
<evidence type="ECO:0000313" key="5">
    <source>
        <dbReference type="EMBL" id="MFC7062963.1"/>
    </source>
</evidence>
<sequence length="409" mass="48031">METSHFDLFRLLKDCSDSFKTPILVFNHNEKMIRYFPDHFQRPPEIFRPKFYQCLRDSKRYPFQLQLNEGVYYQSFFFYPIQDKTGQLTYIGIGPFLTHEVGKLQVRKLLVLHGLDFSYEEETIQYFETLPIVNKNELESMERLLINLLPKRSEGYSIGQIPTKEMQEYQEFKSNHLNSKFSRHLLELNEKFNGFFKQGDNRALNEYQKLRRSSLFPLGNGDELRSAKNNIITLVSKLTRIAIEEGVVKGDVFSLHDFYINFLETKEDLTELANLELTIVQAYVNVMKQKTGESRVSPLVNRAQNYIYQNITEDINLKVIADELKVNPNYLSSVFNQNMGISITKYINNKRIKEAKALLSNTQYTLMEISILLGYNSQSYFTRVFKKNEGFSPKEFRQKQQSTISNSQE</sequence>
<dbReference type="PROSITE" id="PS01124">
    <property type="entry name" value="HTH_ARAC_FAMILY_2"/>
    <property type="match status" value="1"/>
</dbReference>
<keyword evidence="6" id="KW-1185">Reference proteome</keyword>
<dbReference type="PANTHER" id="PTHR43280">
    <property type="entry name" value="ARAC-FAMILY TRANSCRIPTIONAL REGULATOR"/>
    <property type="match status" value="1"/>
</dbReference>
<feature type="domain" description="HTH araC/xylS-type" evidence="4">
    <location>
        <begin position="301"/>
        <end position="399"/>
    </location>
</feature>
<dbReference type="EMBL" id="JBHSZV010000035">
    <property type="protein sequence ID" value="MFC7062963.1"/>
    <property type="molecule type" value="Genomic_DNA"/>
</dbReference>
<evidence type="ECO:0000259" key="4">
    <source>
        <dbReference type="PROSITE" id="PS01124"/>
    </source>
</evidence>
<dbReference type="InterPro" id="IPR009057">
    <property type="entry name" value="Homeodomain-like_sf"/>
</dbReference>
<organism evidence="5 6">
    <name type="scientific">Halobacillus seohaensis</name>
    <dbReference type="NCBI Taxonomy" id="447421"/>
    <lineage>
        <taxon>Bacteria</taxon>
        <taxon>Bacillati</taxon>
        <taxon>Bacillota</taxon>
        <taxon>Bacilli</taxon>
        <taxon>Bacillales</taxon>
        <taxon>Bacillaceae</taxon>
        <taxon>Halobacillus</taxon>
    </lineage>
</organism>
<dbReference type="PRINTS" id="PR00032">
    <property type="entry name" value="HTHARAC"/>
</dbReference>
<dbReference type="Pfam" id="PF12833">
    <property type="entry name" value="HTH_18"/>
    <property type="match status" value="1"/>
</dbReference>
<dbReference type="SUPFAM" id="SSF46689">
    <property type="entry name" value="Homeodomain-like"/>
    <property type="match status" value="2"/>
</dbReference>
<comment type="caution">
    <text evidence="5">The sequence shown here is derived from an EMBL/GenBank/DDBJ whole genome shotgun (WGS) entry which is preliminary data.</text>
</comment>
<evidence type="ECO:0000256" key="3">
    <source>
        <dbReference type="ARBA" id="ARBA00023163"/>
    </source>
</evidence>